<dbReference type="Pfam" id="PF13374">
    <property type="entry name" value="TPR_10"/>
    <property type="match status" value="2"/>
</dbReference>
<dbReference type="Gene3D" id="1.25.40.10">
    <property type="entry name" value="Tetratricopeptide repeat domain"/>
    <property type="match status" value="4"/>
</dbReference>
<dbReference type="RefSeq" id="WP_345284098.1">
    <property type="nucleotide sequence ID" value="NZ_BAABAJ010000010.1"/>
</dbReference>
<accession>A0ABP7MLT5</accession>
<dbReference type="PANTHER" id="PTHR46082">
    <property type="entry name" value="ATP/GTP-BINDING PROTEIN-RELATED"/>
    <property type="match status" value="1"/>
</dbReference>
<organism evidence="3 4">
    <name type="scientific">Streptomyces gulbargensis</name>
    <dbReference type="NCBI Taxonomy" id="364901"/>
    <lineage>
        <taxon>Bacteria</taxon>
        <taxon>Bacillati</taxon>
        <taxon>Actinomycetota</taxon>
        <taxon>Actinomycetes</taxon>
        <taxon>Kitasatosporales</taxon>
        <taxon>Streptomycetaceae</taxon>
        <taxon>Streptomyces</taxon>
    </lineage>
</organism>
<dbReference type="Gene3D" id="3.40.50.300">
    <property type="entry name" value="P-loop containing nucleotide triphosphate hydrolases"/>
    <property type="match status" value="1"/>
</dbReference>
<dbReference type="SUPFAM" id="SSF48452">
    <property type="entry name" value="TPR-like"/>
    <property type="match status" value="4"/>
</dbReference>
<dbReference type="Pfam" id="PF13424">
    <property type="entry name" value="TPR_12"/>
    <property type="match status" value="4"/>
</dbReference>
<dbReference type="InterPro" id="IPR053137">
    <property type="entry name" value="NLR-like"/>
</dbReference>
<evidence type="ECO:0000313" key="3">
    <source>
        <dbReference type="EMBL" id="GAA3924044.1"/>
    </source>
</evidence>
<feature type="domain" description="NB-ARC" evidence="2">
    <location>
        <begin position="91"/>
        <end position="248"/>
    </location>
</feature>
<gene>
    <name evidence="3" type="primary">fxsT</name>
    <name evidence="3" type="ORF">GCM10022244_37100</name>
</gene>
<evidence type="ECO:0000256" key="1">
    <source>
        <dbReference type="SAM" id="MobiDB-lite"/>
    </source>
</evidence>
<feature type="region of interest" description="Disordered" evidence="1">
    <location>
        <begin position="734"/>
        <end position="776"/>
    </location>
</feature>
<dbReference type="SMART" id="SM00028">
    <property type="entry name" value="TPR"/>
    <property type="match status" value="7"/>
</dbReference>
<dbReference type="InterPro" id="IPR011990">
    <property type="entry name" value="TPR-like_helical_dom_sf"/>
</dbReference>
<dbReference type="EMBL" id="BAABAJ010000010">
    <property type="protein sequence ID" value="GAA3924044.1"/>
    <property type="molecule type" value="Genomic_DNA"/>
</dbReference>
<keyword evidence="4" id="KW-1185">Reference proteome</keyword>
<comment type="caution">
    <text evidence="3">The sequence shown here is derived from an EMBL/GenBank/DDBJ whole genome shotgun (WGS) entry which is preliminary data.</text>
</comment>
<dbReference type="InterPro" id="IPR002182">
    <property type="entry name" value="NB-ARC"/>
</dbReference>
<dbReference type="InterPro" id="IPR019734">
    <property type="entry name" value="TPR_rpt"/>
</dbReference>
<evidence type="ECO:0000259" key="2">
    <source>
        <dbReference type="Pfam" id="PF00931"/>
    </source>
</evidence>
<evidence type="ECO:0000313" key="4">
    <source>
        <dbReference type="Proteomes" id="UP001501000"/>
    </source>
</evidence>
<dbReference type="InterPro" id="IPR027417">
    <property type="entry name" value="P-loop_NTPase"/>
</dbReference>
<reference evidence="4" key="1">
    <citation type="journal article" date="2019" name="Int. J. Syst. Evol. Microbiol.">
        <title>The Global Catalogue of Microorganisms (GCM) 10K type strain sequencing project: providing services to taxonomists for standard genome sequencing and annotation.</title>
        <authorList>
            <consortium name="The Broad Institute Genomics Platform"/>
            <consortium name="The Broad Institute Genome Sequencing Center for Infectious Disease"/>
            <person name="Wu L."/>
            <person name="Ma J."/>
        </authorList>
    </citation>
    <scope>NUCLEOTIDE SEQUENCE [LARGE SCALE GENOMIC DNA]</scope>
    <source>
        <strain evidence="4">JCM 16956</strain>
    </source>
</reference>
<sequence>MAKWRWGRRHDPGGRTPAGRTADAEPAGQWVTGSGNAFATNGGIAVTGIYNDHTRVVLPPEAVRPVAEVGARPGLDNLPYRSGRFVGRTAELDRLDAALAAPGGVWLQAVHGLGGVGKSALAVHWAATRARTHGLTPVRWITADSPAAVEQGLAALATALQPATSKALTTEALAENGTQWLASHDGWLLVLDNVTDPAHIAPLLARAPHGRFLITSRLATVWHDATTVIRLDTLQPGESLALLTRVVTAGGPRDLTGAAALCAELGHLPLAVEQAAAFLAQNPLLTPLGYLDLLGQDPAPLYHQGGVGVTDPERTIARVWRVSLDQVALRRPGATDVLRPLAWYAPDRIPAGLLDGTAAPAEIAGAVGVLNAYSLITVDPASHTLSLHRLVQSVARTPDAADPHRTAELVAEARDRATSALFSAVRSTDWQDPANWPTGRALLPHMDALATHTPVSADTGTTARLLTHAGVFLLSQGLGTRAARHLRRALEHHEGELGEDDIHTLTGRHNLAHALEASGRPDKAVPLYERALADEERVLGPDHPLTVAGRNNLADAYRATGEPDKALALLGRHPEDVALPAEGDEDAHHALSLRNTLAHTRRQAGDRTGAVRLYEENLDACRRILGEDHPLTLVTRNNLTAARTAPEDPAAAVPLFERTLQDMERVLGEDHPDTLLARANLAGAHRGAGDTDRAVAQFERALPAMERVLGPGHATTRATRVALALTLRAAGEPERAARLAAPGDAQGSPDAVHPDAVHSGVPGDDPPDSRGADIGYGFLAAGDPERAVPLFEQADADDRRRLGEDHPRSLTVRHNLAVSHLMAGAPDRALPLFREVLRARERTLGADHPDTLTSRRHLADAHREAGAFDQAVPLYEQTFLARTRDLGPHHPETLDVLGMLAYTLRLAGRPEQAVPLFERALHGREQVQGPDHPDTLTVRNSLAGSYGDTGDLRRAVQLYEENATACARALGDDHAHTLTARHNLATAHAGAGDFHRAVPLLLQTLDQKERVLGPAHPDTITTGLSMAEVFLEAGMKRESRRLYQDILTTCLRTYGAKHPLTRRVYAHRVAARKAGRSRRTP</sequence>
<protein>
    <submittedName>
        <fullName evidence="3">FxSxx-COOH system tetratricopeptide repeat protein</fullName>
    </submittedName>
</protein>
<dbReference type="SUPFAM" id="SSF52540">
    <property type="entry name" value="P-loop containing nucleoside triphosphate hydrolases"/>
    <property type="match status" value="1"/>
</dbReference>
<proteinExistence type="predicted"/>
<dbReference type="Pfam" id="PF00931">
    <property type="entry name" value="NB-ARC"/>
    <property type="match status" value="1"/>
</dbReference>
<name>A0ABP7MLT5_9ACTN</name>
<feature type="region of interest" description="Disordered" evidence="1">
    <location>
        <begin position="1"/>
        <end position="29"/>
    </location>
</feature>
<dbReference type="Proteomes" id="UP001501000">
    <property type="component" value="Unassembled WGS sequence"/>
</dbReference>
<dbReference type="PANTHER" id="PTHR46082:SF6">
    <property type="entry name" value="AAA+ ATPASE DOMAIN-CONTAINING PROTEIN-RELATED"/>
    <property type="match status" value="1"/>
</dbReference>